<dbReference type="Gene3D" id="2.80.10.50">
    <property type="match status" value="1"/>
</dbReference>
<evidence type="ECO:0000256" key="1">
    <source>
        <dbReference type="SAM" id="SignalP"/>
    </source>
</evidence>
<dbReference type="InterPro" id="IPR035992">
    <property type="entry name" value="Ricin_B-like_lectins"/>
</dbReference>
<reference evidence="4" key="1">
    <citation type="journal article" date="2019" name="Int. J. Syst. Evol. Microbiol.">
        <title>The Global Catalogue of Microorganisms (GCM) 10K type strain sequencing project: providing services to taxonomists for standard genome sequencing and annotation.</title>
        <authorList>
            <consortium name="The Broad Institute Genomics Platform"/>
            <consortium name="The Broad Institute Genome Sequencing Center for Infectious Disease"/>
            <person name="Wu L."/>
            <person name="Ma J."/>
        </authorList>
    </citation>
    <scope>NUCLEOTIDE SEQUENCE [LARGE SCALE GENOMIC DNA]</scope>
    <source>
        <strain evidence="4">CGMCC 4.7304</strain>
    </source>
</reference>
<dbReference type="Proteomes" id="UP001596083">
    <property type="component" value="Unassembled WGS sequence"/>
</dbReference>
<feature type="chain" id="PRO_5045574684" evidence="1">
    <location>
        <begin position="25"/>
        <end position="180"/>
    </location>
</feature>
<proteinExistence type="predicted"/>
<dbReference type="EMBL" id="JBHSPB010000011">
    <property type="protein sequence ID" value="MFC5722299.1"/>
    <property type="molecule type" value="Genomic_DNA"/>
</dbReference>
<dbReference type="Pfam" id="PF14200">
    <property type="entry name" value="RicinB_lectin_2"/>
    <property type="match status" value="1"/>
</dbReference>
<keyword evidence="4" id="KW-1185">Reference proteome</keyword>
<dbReference type="RefSeq" id="WP_390317684.1">
    <property type="nucleotide sequence ID" value="NZ_JBHSPB010000011.1"/>
</dbReference>
<protein>
    <submittedName>
        <fullName evidence="3">RICIN domain-containing protein</fullName>
    </submittedName>
</protein>
<evidence type="ECO:0000259" key="2">
    <source>
        <dbReference type="Pfam" id="PF14200"/>
    </source>
</evidence>
<name>A0ABW0Z482_9ACTN</name>
<evidence type="ECO:0000313" key="3">
    <source>
        <dbReference type="EMBL" id="MFC5722299.1"/>
    </source>
</evidence>
<comment type="caution">
    <text evidence="3">The sequence shown here is derived from an EMBL/GenBank/DDBJ whole genome shotgun (WGS) entry which is preliminary data.</text>
</comment>
<sequence>MKLSRFAYPVATAAVLCAVSTAMAAPASAASTVTFKNAGSGKNLEIDNKELQKDGAKVQQWDYKRSPAPKQGKWILKGLGNGKYSIVNAANGKNLEIDNKDVNKDGAKVQQWGYKGSNVPKNGQWIVKALGKGAYSIVNAANGKNLEIDNKDVAKNGAKAQQWGYKKGSNVPKVGQWVKG</sequence>
<dbReference type="InterPro" id="IPR000772">
    <property type="entry name" value="Ricin_B_lectin"/>
</dbReference>
<keyword evidence="1" id="KW-0732">Signal</keyword>
<feature type="domain" description="Ricin B lectin" evidence="2">
    <location>
        <begin position="73"/>
        <end position="163"/>
    </location>
</feature>
<evidence type="ECO:0000313" key="4">
    <source>
        <dbReference type="Proteomes" id="UP001596083"/>
    </source>
</evidence>
<dbReference type="SUPFAM" id="SSF50370">
    <property type="entry name" value="Ricin B-like lectins"/>
    <property type="match status" value="1"/>
</dbReference>
<organism evidence="3 4">
    <name type="scientific">Streptomyces gamaensis</name>
    <dbReference type="NCBI Taxonomy" id="1763542"/>
    <lineage>
        <taxon>Bacteria</taxon>
        <taxon>Bacillati</taxon>
        <taxon>Actinomycetota</taxon>
        <taxon>Actinomycetes</taxon>
        <taxon>Kitasatosporales</taxon>
        <taxon>Streptomycetaceae</taxon>
        <taxon>Streptomyces</taxon>
    </lineage>
</organism>
<dbReference type="CDD" id="cd00161">
    <property type="entry name" value="beta-trefoil_Ricin-like"/>
    <property type="match status" value="1"/>
</dbReference>
<accession>A0ABW0Z482</accession>
<feature type="signal peptide" evidence="1">
    <location>
        <begin position="1"/>
        <end position="24"/>
    </location>
</feature>
<gene>
    <name evidence="3" type="ORF">ACFP1Z_19215</name>
</gene>